<evidence type="ECO:0000256" key="3">
    <source>
        <dbReference type="ARBA" id="ARBA00022777"/>
    </source>
</evidence>
<evidence type="ECO:0000256" key="1">
    <source>
        <dbReference type="ARBA" id="ARBA00022679"/>
    </source>
</evidence>
<dbReference type="Gene3D" id="1.10.510.10">
    <property type="entry name" value="Transferase(Phosphotransferase) domain 1"/>
    <property type="match status" value="1"/>
</dbReference>
<dbReference type="Gene3D" id="3.30.200.20">
    <property type="entry name" value="Phosphorylase Kinase, domain 1"/>
    <property type="match status" value="1"/>
</dbReference>
<evidence type="ECO:0000259" key="8">
    <source>
        <dbReference type="PROSITE" id="PS50011"/>
    </source>
</evidence>
<evidence type="ECO:0000256" key="7">
    <source>
        <dbReference type="SAM" id="MobiDB-lite"/>
    </source>
</evidence>
<dbReference type="InterPro" id="IPR051681">
    <property type="entry name" value="Ser/Thr_Kinases-Pseudokinases"/>
</dbReference>
<feature type="compositionally biased region" description="Acidic residues" evidence="7">
    <location>
        <begin position="333"/>
        <end position="377"/>
    </location>
</feature>
<reference evidence="9" key="1">
    <citation type="submission" date="2021-01" db="EMBL/GenBank/DDBJ databases">
        <authorList>
            <person name="Corre E."/>
            <person name="Pelletier E."/>
            <person name="Niang G."/>
            <person name="Scheremetjew M."/>
            <person name="Finn R."/>
            <person name="Kale V."/>
            <person name="Holt S."/>
            <person name="Cochrane G."/>
            <person name="Meng A."/>
            <person name="Brown T."/>
            <person name="Cohen L."/>
        </authorList>
    </citation>
    <scope>NUCLEOTIDE SEQUENCE</scope>
    <source>
        <strain evidence="9">SoJaBio B1-5/56/2</strain>
    </source>
</reference>
<comment type="catalytic activity">
    <reaction evidence="5">
        <text>L-threonyl-[protein] + ATP = O-phospho-L-threonyl-[protein] + ADP + H(+)</text>
        <dbReference type="Rhea" id="RHEA:46608"/>
        <dbReference type="Rhea" id="RHEA-COMP:11060"/>
        <dbReference type="Rhea" id="RHEA-COMP:11605"/>
        <dbReference type="ChEBI" id="CHEBI:15378"/>
        <dbReference type="ChEBI" id="CHEBI:30013"/>
        <dbReference type="ChEBI" id="CHEBI:30616"/>
        <dbReference type="ChEBI" id="CHEBI:61977"/>
        <dbReference type="ChEBI" id="CHEBI:456216"/>
        <dbReference type="EC" id="2.7.11.1"/>
    </reaction>
</comment>
<keyword evidence="4" id="KW-0067">ATP-binding</keyword>
<keyword evidence="3" id="KW-0418">Kinase</keyword>
<evidence type="ECO:0000256" key="4">
    <source>
        <dbReference type="ARBA" id="ARBA00022840"/>
    </source>
</evidence>
<accession>A0A7S4L6L4</accession>
<dbReference type="PIRSF" id="PIRSF000654">
    <property type="entry name" value="Integrin-linked_kinase"/>
    <property type="match status" value="1"/>
</dbReference>
<dbReference type="InterPro" id="IPR001245">
    <property type="entry name" value="Ser-Thr/Tyr_kinase_cat_dom"/>
</dbReference>
<dbReference type="SMART" id="SM00220">
    <property type="entry name" value="S_TKc"/>
    <property type="match status" value="1"/>
</dbReference>
<dbReference type="PANTHER" id="PTHR44329:SF288">
    <property type="entry name" value="MITOGEN-ACTIVATED PROTEIN KINASE KINASE KINASE 20"/>
    <property type="match status" value="1"/>
</dbReference>
<dbReference type="PANTHER" id="PTHR44329">
    <property type="entry name" value="SERINE/THREONINE-PROTEIN KINASE TNNI3K-RELATED"/>
    <property type="match status" value="1"/>
</dbReference>
<name>A0A7S4L6L4_9EUKA</name>
<evidence type="ECO:0000256" key="5">
    <source>
        <dbReference type="ARBA" id="ARBA00047899"/>
    </source>
</evidence>
<dbReference type="SUPFAM" id="SSF56112">
    <property type="entry name" value="Protein kinase-like (PK-like)"/>
    <property type="match status" value="1"/>
</dbReference>
<dbReference type="GO" id="GO:0004674">
    <property type="term" value="F:protein serine/threonine kinase activity"/>
    <property type="evidence" value="ECO:0007669"/>
    <property type="project" value="UniProtKB-EC"/>
</dbReference>
<keyword evidence="1" id="KW-0808">Transferase</keyword>
<dbReference type="PROSITE" id="PS50011">
    <property type="entry name" value="PROTEIN_KINASE_DOM"/>
    <property type="match status" value="1"/>
</dbReference>
<proteinExistence type="predicted"/>
<dbReference type="CDD" id="cd13999">
    <property type="entry name" value="STKc_MAP3K-like"/>
    <property type="match status" value="1"/>
</dbReference>
<dbReference type="InterPro" id="IPR011009">
    <property type="entry name" value="Kinase-like_dom_sf"/>
</dbReference>
<dbReference type="PROSITE" id="PS00108">
    <property type="entry name" value="PROTEIN_KINASE_ST"/>
    <property type="match status" value="1"/>
</dbReference>
<dbReference type="Pfam" id="PF07714">
    <property type="entry name" value="PK_Tyr_Ser-Thr"/>
    <property type="match status" value="1"/>
</dbReference>
<keyword evidence="2" id="KW-0547">Nucleotide-binding</keyword>
<protein>
    <recommendedName>
        <fullName evidence="8">Protein kinase domain-containing protein</fullName>
    </recommendedName>
</protein>
<dbReference type="AlphaFoldDB" id="A0A7S4L6L4"/>
<dbReference type="GO" id="GO:0005524">
    <property type="term" value="F:ATP binding"/>
    <property type="evidence" value="ECO:0007669"/>
    <property type="project" value="UniProtKB-KW"/>
</dbReference>
<evidence type="ECO:0000313" key="9">
    <source>
        <dbReference type="EMBL" id="CAE2316731.1"/>
    </source>
</evidence>
<organism evidence="9">
    <name type="scientific">Paramoeba aestuarina</name>
    <dbReference type="NCBI Taxonomy" id="180227"/>
    <lineage>
        <taxon>Eukaryota</taxon>
        <taxon>Amoebozoa</taxon>
        <taxon>Discosea</taxon>
        <taxon>Flabellinia</taxon>
        <taxon>Dactylopodida</taxon>
        <taxon>Paramoebidae</taxon>
        <taxon>Paramoeba</taxon>
    </lineage>
</organism>
<feature type="region of interest" description="Disordered" evidence="7">
    <location>
        <begin position="327"/>
        <end position="377"/>
    </location>
</feature>
<comment type="catalytic activity">
    <reaction evidence="6">
        <text>L-seryl-[protein] + ATP = O-phospho-L-seryl-[protein] + ADP + H(+)</text>
        <dbReference type="Rhea" id="RHEA:17989"/>
        <dbReference type="Rhea" id="RHEA-COMP:9863"/>
        <dbReference type="Rhea" id="RHEA-COMP:11604"/>
        <dbReference type="ChEBI" id="CHEBI:15378"/>
        <dbReference type="ChEBI" id="CHEBI:29999"/>
        <dbReference type="ChEBI" id="CHEBI:30616"/>
        <dbReference type="ChEBI" id="CHEBI:83421"/>
        <dbReference type="ChEBI" id="CHEBI:456216"/>
        <dbReference type="EC" id="2.7.11.1"/>
    </reaction>
</comment>
<dbReference type="InterPro" id="IPR000719">
    <property type="entry name" value="Prot_kinase_dom"/>
</dbReference>
<sequence length="377" mass="43161">MQTLLREIEELKKKVANPWHIDAKNVSLTKKLGSGACGEVWKGSYMGQDVAVKILNAKVTNQITKDFDAELALMREFRSPYTVTFFGVCERPHPCLVMEFCDRGCLYTVLNKHRDLAPLDWSYFLSHAHQIAKGLQALHGWVPSIVHRDMKSQNILVTQNYQLKIADFGTARFAVQDKERECRGTSPTQGKKKGYRRYDTFTQVRGTYSYMSPEIRFRQPVTVKSDIYAVGIILWEMVYRCINGVYEDPYAEFPALRTIGEALYKAVAEKGTRPTIPSSCPPAVAALIRRCWHSEPKMRPTAVQLIASVESLQKEYNSHEEEWEDAILYHDSDDPDYDSDDSDDDDSDESSEEGSEEEEESEEESEVESEEDYEDED</sequence>
<dbReference type="EMBL" id="HBKR01024853">
    <property type="protein sequence ID" value="CAE2316731.1"/>
    <property type="molecule type" value="Transcribed_RNA"/>
</dbReference>
<evidence type="ECO:0000256" key="2">
    <source>
        <dbReference type="ARBA" id="ARBA00022741"/>
    </source>
</evidence>
<evidence type="ECO:0000256" key="6">
    <source>
        <dbReference type="ARBA" id="ARBA00048679"/>
    </source>
</evidence>
<gene>
    <name evidence="9" type="ORF">NAES01612_LOCUS16317</name>
</gene>
<dbReference type="InterPro" id="IPR008271">
    <property type="entry name" value="Ser/Thr_kinase_AS"/>
</dbReference>
<feature type="domain" description="Protein kinase" evidence="8">
    <location>
        <begin position="26"/>
        <end position="312"/>
    </location>
</feature>